<sequence>MNFFTTRKSSRDEMKVRPGLPSNVYKELVCEAPEEAFLRAVSAPRSQKQVENFQANERHKLRISRNANYNLLINANQDKSIKKVEIYPDFLCIIYLDQLAKKIVGLINHTDLSSAFGLQYDTTFKLADAYVSVLIARFTEFEEDPVVPFVFMIHDRKTTETHDTFFRKCADYFPQLVKADNAYIMTDGEEAFSFAIEKYFPKMKRYRDWGHILKNAKRELKKLQITKMDQVDSYIDDLKWLFVATSETEYLMRYNEILSLETHPLLEFLCGFPQTQLSRRELALEDLSDVLLRLLGLTLPFGTEILLLCHDNFSSSGEEEDVEKLTRCSKSAKPYVFKLQSKQQKRPSQTLLNSQSQESSGIPQDVAKRKGASSNPNEAKCRLLEQLSLLQIDDPNWIDDDLWKKNRDVLIVTPPVTASQTLSVTYYPWVACAKDGMIQFASCTCTAGVGEMCTHVATLLHTFISAHEVNTDKQCNKSCTEQKCGWIENTSKPVEEKLAIGILTSFLYFIYLEEPMLFSCGCTTGLEIPCQDGNLKPPYKRKKPVKEFYSLPVIKDATAIGIKSTVLQESQKNRISVLKIVGFGSDNASVMTGRNKCFIGNSSKRKQEFLECQQYIDVANHMILYPGRTRWLVMEYDCKQLVEQWKALTLYFQSYLADKDKTAKTIYQALNNIHVQLHYNFLAYILIVMNYLNLEFQSEEVRIHKYLDVVEFGLKMKMNNFITTRVLKEKNCFEISLENSQNLKPWNQIYFGTNVQQLIENASESEHTLVEIFQIRTLGKVSSIVGLYNNFKEILQSHMDIEALDAQWRAIPFIPNIETDVLAYAGKINAFRKKAKKSPIETSRMCSLTDSEQNASSTDGEPDQMLMLYLFSAFKKLTRIYFGILFLNSIAQ</sequence>
<dbReference type="EMBL" id="LRGB01003296">
    <property type="protein sequence ID" value="KZS03349.1"/>
    <property type="molecule type" value="Genomic_DNA"/>
</dbReference>
<evidence type="ECO:0000313" key="3">
    <source>
        <dbReference type="Proteomes" id="UP000076858"/>
    </source>
</evidence>
<dbReference type="PANTHER" id="PTHR37162:SF1">
    <property type="entry name" value="BED-TYPE DOMAIN-CONTAINING PROTEIN"/>
    <property type="match status" value="1"/>
</dbReference>
<keyword evidence="3" id="KW-1185">Reference proteome</keyword>
<organism evidence="2 3">
    <name type="scientific">Daphnia magna</name>
    <dbReference type="NCBI Taxonomy" id="35525"/>
    <lineage>
        <taxon>Eukaryota</taxon>
        <taxon>Metazoa</taxon>
        <taxon>Ecdysozoa</taxon>
        <taxon>Arthropoda</taxon>
        <taxon>Crustacea</taxon>
        <taxon>Branchiopoda</taxon>
        <taxon>Diplostraca</taxon>
        <taxon>Cladocera</taxon>
        <taxon>Anomopoda</taxon>
        <taxon>Daphniidae</taxon>
        <taxon>Daphnia</taxon>
    </lineage>
</organism>
<name>A0A164KKP2_9CRUS</name>
<comment type="caution">
    <text evidence="2">The sequence shown here is derived from an EMBL/GenBank/DDBJ whole genome shotgun (WGS) entry which is preliminary data.</text>
</comment>
<reference evidence="2 3" key="1">
    <citation type="submission" date="2016-03" db="EMBL/GenBank/DDBJ databases">
        <title>EvidentialGene: Evidence-directed Construction of Genes on Genomes.</title>
        <authorList>
            <person name="Gilbert D.G."/>
            <person name="Choi J.-H."/>
            <person name="Mockaitis K."/>
            <person name="Colbourne J."/>
            <person name="Pfrender M."/>
        </authorList>
    </citation>
    <scope>NUCLEOTIDE SEQUENCE [LARGE SCALE GENOMIC DNA]</scope>
    <source>
        <strain evidence="2 3">Xinb3</strain>
        <tissue evidence="2">Complete organism</tissue>
    </source>
</reference>
<feature type="region of interest" description="Disordered" evidence="1">
    <location>
        <begin position="341"/>
        <end position="375"/>
    </location>
</feature>
<evidence type="ECO:0000256" key="1">
    <source>
        <dbReference type="SAM" id="MobiDB-lite"/>
    </source>
</evidence>
<feature type="compositionally biased region" description="Polar residues" evidence="1">
    <location>
        <begin position="341"/>
        <end position="362"/>
    </location>
</feature>
<dbReference type="PANTHER" id="PTHR37162">
    <property type="entry name" value="HAT FAMILY DIMERISATION DOMAINCONTAINING PROTEIN-RELATED"/>
    <property type="match status" value="1"/>
</dbReference>
<gene>
    <name evidence="2" type="ORF">APZ42_033937</name>
</gene>
<dbReference type="OrthoDB" id="5791190at2759"/>
<protein>
    <submittedName>
        <fullName evidence="2">Uncharacterized protein</fullName>
    </submittedName>
</protein>
<proteinExistence type="predicted"/>
<evidence type="ECO:0000313" key="2">
    <source>
        <dbReference type="EMBL" id="KZS03349.1"/>
    </source>
</evidence>
<accession>A0A164KKP2</accession>
<dbReference type="Proteomes" id="UP000076858">
    <property type="component" value="Unassembled WGS sequence"/>
</dbReference>
<dbReference type="AlphaFoldDB" id="A0A164KKP2"/>